<name>A0A484I9E2_9ARCH</name>
<proteinExistence type="predicted"/>
<dbReference type="KEGG" id="nfn:NFRAN_1110"/>
<protein>
    <submittedName>
        <fullName evidence="1">Uncharacterized protein</fullName>
    </submittedName>
</protein>
<dbReference type="OrthoDB" id="12324at2157"/>
<dbReference type="GeneID" id="39420536"/>
<dbReference type="Proteomes" id="UP000294299">
    <property type="component" value="Chromosome NFRAN"/>
</dbReference>
<dbReference type="EMBL" id="LR216287">
    <property type="protein sequence ID" value="VFJ13432.1"/>
    <property type="molecule type" value="Genomic_DNA"/>
</dbReference>
<gene>
    <name evidence="1" type="ORF">NFRAN_1110</name>
</gene>
<evidence type="ECO:0000313" key="2">
    <source>
        <dbReference type="Proteomes" id="UP000294299"/>
    </source>
</evidence>
<keyword evidence="2" id="KW-1185">Reference proteome</keyword>
<accession>A0A484I9E2</accession>
<dbReference type="RefSeq" id="WP_134483339.1">
    <property type="nucleotide sequence ID" value="NZ_LR216287.1"/>
</dbReference>
<dbReference type="AlphaFoldDB" id="A0A484I9E2"/>
<sequence>MKTRKEKSLFLGALCILGTVLIGTIYVSDKVYAQTNSTLNQTSIPNNSSTTNLSAQQEASQAIKGAITDTGGFLGNVTQKLITSKSAGTILNETSDLLGEAYIEAKKFFSTN</sequence>
<reference evidence="1 2" key="1">
    <citation type="submission" date="2019-02" db="EMBL/GenBank/DDBJ databases">
        <authorList>
            <person name="Lehtovirta-Morley E L."/>
        </authorList>
    </citation>
    <scope>NUCLEOTIDE SEQUENCE [LARGE SCALE GENOMIC DNA]</scope>
    <source>
        <strain evidence="1">NFRAN1</strain>
    </source>
</reference>
<organism evidence="1 2">
    <name type="scientific">Candidatus Nitrosocosmicus franklandianus</name>
    <dbReference type="NCBI Taxonomy" id="1798806"/>
    <lineage>
        <taxon>Archaea</taxon>
        <taxon>Nitrososphaerota</taxon>
        <taxon>Nitrososphaeria</taxon>
        <taxon>Nitrososphaerales</taxon>
        <taxon>Nitrososphaeraceae</taxon>
        <taxon>Candidatus Nitrosocosmicus</taxon>
    </lineage>
</organism>
<evidence type="ECO:0000313" key="1">
    <source>
        <dbReference type="EMBL" id="VFJ13432.1"/>
    </source>
</evidence>